<dbReference type="EMBL" id="AP009552">
    <property type="protein sequence ID" value="BAG03169.1"/>
    <property type="molecule type" value="Genomic_DNA"/>
</dbReference>
<dbReference type="KEGG" id="mar:MAE_33470"/>
<dbReference type="PaxDb" id="449447-MAE_33470"/>
<reference evidence="1 2" key="1">
    <citation type="journal article" date="2007" name="DNA Res.">
        <title>Complete genomic structure of the bloom-forming toxic cyanobacterium Microcystis aeruginosa NIES-843.</title>
        <authorList>
            <person name="Kaneko T."/>
            <person name="Nakajima N."/>
            <person name="Okamoto S."/>
            <person name="Suzuki I."/>
            <person name="Tanabe Y."/>
            <person name="Tamaoki M."/>
            <person name="Nakamura Y."/>
            <person name="Kasai F."/>
            <person name="Watanabe A."/>
            <person name="Kawashima K."/>
            <person name="Kishida Y."/>
            <person name="Ono A."/>
            <person name="Shimizu Y."/>
            <person name="Takahashi C."/>
            <person name="Minami C."/>
            <person name="Fujishiro T."/>
            <person name="Kohara M."/>
            <person name="Katoh M."/>
            <person name="Nakazaki N."/>
            <person name="Nakayama S."/>
            <person name="Yamada M."/>
            <person name="Tabata S."/>
            <person name="Watanabe M.M."/>
        </authorList>
    </citation>
    <scope>NUCLEOTIDE SEQUENCE [LARGE SCALE GENOMIC DNA]</scope>
    <source>
        <strain evidence="2">NIES-843 / IAM M-247</strain>
    </source>
</reference>
<protein>
    <submittedName>
        <fullName evidence="1">Uncharacterized protein</fullName>
    </submittedName>
</protein>
<evidence type="ECO:0000313" key="2">
    <source>
        <dbReference type="Proteomes" id="UP000001510"/>
    </source>
</evidence>
<name>B0JM84_MICAN</name>
<keyword evidence="2" id="KW-1185">Reference proteome</keyword>
<dbReference type="AlphaFoldDB" id="B0JM84"/>
<dbReference type="STRING" id="449447.MAE_33470"/>
<sequence>MKYDGIWHHPQTTSYCSSLPQFQPSPKPDTLYLTSKINACPRLKEIGSIGGDSEKLWKEAAMRARFAVFY</sequence>
<organism evidence="1 2">
    <name type="scientific">Microcystis aeruginosa (strain NIES-843 / IAM M-2473)</name>
    <dbReference type="NCBI Taxonomy" id="449447"/>
    <lineage>
        <taxon>Bacteria</taxon>
        <taxon>Bacillati</taxon>
        <taxon>Cyanobacteriota</taxon>
        <taxon>Cyanophyceae</taxon>
        <taxon>Oscillatoriophycideae</taxon>
        <taxon>Chroococcales</taxon>
        <taxon>Microcystaceae</taxon>
        <taxon>Microcystis</taxon>
    </lineage>
</organism>
<dbReference type="HOGENOM" id="CLU_2753350_0_0_3"/>
<dbReference type="Proteomes" id="UP000001510">
    <property type="component" value="Chromosome"/>
</dbReference>
<gene>
    <name evidence="1" type="ordered locus">MAE_33470</name>
</gene>
<accession>B0JM84</accession>
<evidence type="ECO:0000313" key="1">
    <source>
        <dbReference type="EMBL" id="BAG03169.1"/>
    </source>
</evidence>
<proteinExistence type="predicted"/>
<dbReference type="EnsemblBacteria" id="BAG03169">
    <property type="protein sequence ID" value="BAG03169"/>
    <property type="gene ID" value="MAE_33470"/>
</dbReference>